<dbReference type="Gene3D" id="3.40.80.10">
    <property type="entry name" value="Peptidoglycan recognition protein-like"/>
    <property type="match status" value="1"/>
</dbReference>
<dbReference type="SMART" id="SM00644">
    <property type="entry name" value="Ami_2"/>
    <property type="match status" value="1"/>
</dbReference>
<protein>
    <recommendedName>
        <fullName evidence="2">N-acetylmuramoyl-L-alanine amidase</fullName>
        <ecNumber evidence="2">3.5.1.28</ecNumber>
    </recommendedName>
</protein>
<evidence type="ECO:0000313" key="6">
    <source>
        <dbReference type="EMBL" id="HJG37548.1"/>
    </source>
</evidence>
<sequence length="215" mass="23583">MVLAGQRSLLRRAWELAASSEPAIRMRLDIVEDYRASFQHGPKPADFQRYIVIHDTEGAGSPQSVVDWWDAAGDGVAAHFVIGRDGRVVQCVPLDVIAHHAGYGDNGHNELYGVEDESRDDRVGTGPGHSWASDYGMNSYSIGIELVHRGGAEDYTEAQLQALDAVIALIDAHYGFESEIIDHKAWRSGNSDTSAEFAVYLERYQIDRTHDGAGG</sequence>
<organism evidence="6 7">
    <name type="scientific">Enorma phocaeensis</name>
    <dbReference type="NCBI Taxonomy" id="1871019"/>
    <lineage>
        <taxon>Bacteria</taxon>
        <taxon>Bacillati</taxon>
        <taxon>Actinomycetota</taxon>
        <taxon>Coriobacteriia</taxon>
        <taxon>Coriobacteriales</taxon>
        <taxon>Coriobacteriaceae</taxon>
        <taxon>Enorma</taxon>
    </lineage>
</organism>
<dbReference type="PANTHER" id="PTHR30417:SF1">
    <property type="entry name" value="N-ACETYLMURAMOYL-L-ALANINE AMIDASE AMID"/>
    <property type="match status" value="1"/>
</dbReference>
<dbReference type="InterPro" id="IPR002502">
    <property type="entry name" value="Amidase_domain"/>
</dbReference>
<dbReference type="CDD" id="cd06583">
    <property type="entry name" value="PGRP"/>
    <property type="match status" value="1"/>
</dbReference>
<reference evidence="6" key="2">
    <citation type="submission" date="2021-09" db="EMBL/GenBank/DDBJ databases">
        <authorList>
            <person name="Gilroy R."/>
        </authorList>
    </citation>
    <scope>NUCLEOTIDE SEQUENCE</scope>
    <source>
        <strain evidence="6">ChiHjej13B12-9602</strain>
    </source>
</reference>
<dbReference type="InterPro" id="IPR051206">
    <property type="entry name" value="NAMLAA_amidase_2"/>
</dbReference>
<evidence type="ECO:0000259" key="5">
    <source>
        <dbReference type="SMART" id="SM00644"/>
    </source>
</evidence>
<accession>A0A921LSZ0</accession>
<dbReference type="RefSeq" id="WP_273190415.1">
    <property type="nucleotide sequence ID" value="NZ_DYUZ01000029.1"/>
</dbReference>
<dbReference type="Proteomes" id="UP000753256">
    <property type="component" value="Unassembled WGS sequence"/>
</dbReference>
<dbReference type="GO" id="GO:0008745">
    <property type="term" value="F:N-acetylmuramoyl-L-alanine amidase activity"/>
    <property type="evidence" value="ECO:0007669"/>
    <property type="project" value="UniProtKB-EC"/>
</dbReference>
<dbReference type="GO" id="GO:0071555">
    <property type="term" value="P:cell wall organization"/>
    <property type="evidence" value="ECO:0007669"/>
    <property type="project" value="UniProtKB-KW"/>
</dbReference>
<proteinExistence type="predicted"/>
<dbReference type="EMBL" id="DYUZ01000029">
    <property type="protein sequence ID" value="HJG37548.1"/>
    <property type="molecule type" value="Genomic_DNA"/>
</dbReference>
<dbReference type="AlphaFoldDB" id="A0A921LSZ0"/>
<keyword evidence="3 6" id="KW-0378">Hydrolase</keyword>
<evidence type="ECO:0000313" key="7">
    <source>
        <dbReference type="Proteomes" id="UP000753256"/>
    </source>
</evidence>
<dbReference type="GO" id="GO:0009253">
    <property type="term" value="P:peptidoglycan catabolic process"/>
    <property type="evidence" value="ECO:0007669"/>
    <property type="project" value="InterPro"/>
</dbReference>
<gene>
    <name evidence="6" type="ORF">K8V70_06780</name>
</gene>
<evidence type="ECO:0000256" key="3">
    <source>
        <dbReference type="ARBA" id="ARBA00022801"/>
    </source>
</evidence>
<comment type="caution">
    <text evidence="6">The sequence shown here is derived from an EMBL/GenBank/DDBJ whole genome shotgun (WGS) entry which is preliminary data.</text>
</comment>
<dbReference type="EC" id="3.5.1.28" evidence="2"/>
<dbReference type="GO" id="GO:0009254">
    <property type="term" value="P:peptidoglycan turnover"/>
    <property type="evidence" value="ECO:0007669"/>
    <property type="project" value="TreeGrafter"/>
</dbReference>
<feature type="domain" description="N-acetylmuramoyl-L-alanine amidase" evidence="5">
    <location>
        <begin position="37"/>
        <end position="194"/>
    </location>
</feature>
<dbReference type="InterPro" id="IPR036505">
    <property type="entry name" value="Amidase/PGRP_sf"/>
</dbReference>
<dbReference type="SUPFAM" id="SSF55846">
    <property type="entry name" value="N-acetylmuramoyl-L-alanine amidase-like"/>
    <property type="match status" value="1"/>
</dbReference>
<comment type="catalytic activity">
    <reaction evidence="1">
        <text>Hydrolyzes the link between N-acetylmuramoyl residues and L-amino acid residues in certain cell-wall glycopeptides.</text>
        <dbReference type="EC" id="3.5.1.28"/>
    </reaction>
</comment>
<keyword evidence="4" id="KW-0961">Cell wall biogenesis/degradation</keyword>
<dbReference type="PANTHER" id="PTHR30417">
    <property type="entry name" value="N-ACETYLMURAMOYL-L-ALANINE AMIDASE AMID"/>
    <property type="match status" value="1"/>
</dbReference>
<evidence type="ECO:0000256" key="1">
    <source>
        <dbReference type="ARBA" id="ARBA00001561"/>
    </source>
</evidence>
<name>A0A921LSZ0_9ACTN</name>
<dbReference type="Pfam" id="PF01510">
    <property type="entry name" value="Amidase_2"/>
    <property type="match status" value="1"/>
</dbReference>
<reference evidence="6" key="1">
    <citation type="journal article" date="2021" name="PeerJ">
        <title>Extensive microbial diversity within the chicken gut microbiome revealed by metagenomics and culture.</title>
        <authorList>
            <person name="Gilroy R."/>
            <person name="Ravi A."/>
            <person name="Getino M."/>
            <person name="Pursley I."/>
            <person name="Horton D.L."/>
            <person name="Alikhan N.F."/>
            <person name="Baker D."/>
            <person name="Gharbi K."/>
            <person name="Hall N."/>
            <person name="Watson M."/>
            <person name="Adriaenssens E.M."/>
            <person name="Foster-Nyarko E."/>
            <person name="Jarju S."/>
            <person name="Secka A."/>
            <person name="Antonio M."/>
            <person name="Oren A."/>
            <person name="Chaudhuri R.R."/>
            <person name="La Ragione R."/>
            <person name="Hildebrand F."/>
            <person name="Pallen M.J."/>
        </authorList>
    </citation>
    <scope>NUCLEOTIDE SEQUENCE</scope>
    <source>
        <strain evidence="6">ChiHjej13B12-9602</strain>
    </source>
</reference>
<evidence type="ECO:0000256" key="2">
    <source>
        <dbReference type="ARBA" id="ARBA00011901"/>
    </source>
</evidence>
<evidence type="ECO:0000256" key="4">
    <source>
        <dbReference type="ARBA" id="ARBA00023316"/>
    </source>
</evidence>